<evidence type="ECO:0000256" key="13">
    <source>
        <dbReference type="RuleBase" id="RU362081"/>
    </source>
</evidence>
<comment type="similarity">
    <text evidence="2 13">Belongs to the cation transport ATPase (P-type) (TC 3.A.3) family. Type IB subfamily.</text>
</comment>
<dbReference type="Gene3D" id="3.30.70.100">
    <property type="match status" value="1"/>
</dbReference>
<keyword evidence="13" id="KW-1003">Cell membrane</keyword>
<evidence type="ECO:0000313" key="15">
    <source>
        <dbReference type="EMBL" id="GFO88229.1"/>
    </source>
</evidence>
<dbReference type="PANTHER" id="PTHR48085:SF5">
    <property type="entry name" value="CADMIUM_ZINC-TRANSPORTING ATPASE HMA4-RELATED"/>
    <property type="match status" value="1"/>
</dbReference>
<dbReference type="PROSITE" id="PS50846">
    <property type="entry name" value="HMA_2"/>
    <property type="match status" value="1"/>
</dbReference>
<dbReference type="Pfam" id="PF00702">
    <property type="entry name" value="Hydrolase"/>
    <property type="match status" value="1"/>
</dbReference>
<keyword evidence="4 13" id="KW-0812">Transmembrane</keyword>
<reference evidence="15 16" key="1">
    <citation type="submission" date="2020-06" db="EMBL/GenBank/DDBJ databases">
        <title>Characterization of fructooligosaccharide metabolism and fructooligosaccharide-degrading enzymes in human commensal butyrate producers.</title>
        <authorList>
            <person name="Tanno H."/>
            <person name="Fujii T."/>
            <person name="Hirano K."/>
            <person name="Maeno S."/>
            <person name="Tonozuka T."/>
            <person name="Sakamoto M."/>
            <person name="Ohkuma M."/>
            <person name="Tochio T."/>
            <person name="Endo A."/>
        </authorList>
    </citation>
    <scope>NUCLEOTIDE SEQUENCE [LARGE SCALE GENOMIC DNA]</scope>
    <source>
        <strain evidence="15 16">JCM 31056</strain>
    </source>
</reference>
<dbReference type="SUPFAM" id="SSF56784">
    <property type="entry name" value="HAD-like"/>
    <property type="match status" value="1"/>
</dbReference>
<dbReference type="InterPro" id="IPR036163">
    <property type="entry name" value="HMA_dom_sf"/>
</dbReference>
<dbReference type="Gene3D" id="3.40.1110.10">
    <property type="entry name" value="Calcium-transporting ATPase, cytoplasmic domain N"/>
    <property type="match status" value="1"/>
</dbReference>
<evidence type="ECO:0000256" key="12">
    <source>
        <dbReference type="ARBA" id="ARBA00049338"/>
    </source>
</evidence>
<name>A0ABQ1DZT9_9FIRM</name>
<dbReference type="SUPFAM" id="SSF81653">
    <property type="entry name" value="Calcium ATPase, transduction domain A"/>
    <property type="match status" value="1"/>
</dbReference>
<dbReference type="NCBIfam" id="TIGR01494">
    <property type="entry name" value="ATPase_P-type"/>
    <property type="match status" value="2"/>
</dbReference>
<dbReference type="PROSITE" id="PS00154">
    <property type="entry name" value="ATPASE_E1_E2"/>
    <property type="match status" value="1"/>
</dbReference>
<dbReference type="PANTHER" id="PTHR48085">
    <property type="entry name" value="CADMIUM/ZINC-TRANSPORTING ATPASE HMA2-RELATED"/>
    <property type="match status" value="1"/>
</dbReference>
<dbReference type="InterPro" id="IPR008250">
    <property type="entry name" value="ATPase_P-typ_transduc_dom_A_sf"/>
</dbReference>
<feature type="transmembrane region" description="Helical" evidence="13">
    <location>
        <begin position="148"/>
        <end position="178"/>
    </location>
</feature>
<dbReference type="EC" id="7.2.2.21" evidence="11"/>
<dbReference type="Gene3D" id="3.40.50.1000">
    <property type="entry name" value="HAD superfamily/HAD-like"/>
    <property type="match status" value="1"/>
</dbReference>
<proteinExistence type="inferred from homology"/>
<keyword evidence="6 13" id="KW-0547">Nucleotide-binding</keyword>
<comment type="caution">
    <text evidence="15">The sequence shown here is derived from an EMBL/GenBank/DDBJ whole genome shotgun (WGS) entry which is preliminary data.</text>
</comment>
<keyword evidence="8" id="KW-1278">Translocase</keyword>
<accession>A0ABQ1DZT9</accession>
<keyword evidence="16" id="KW-1185">Reference proteome</keyword>
<dbReference type="SFLD" id="SFLDG00002">
    <property type="entry name" value="C1.7:_P-type_atpase_like"/>
    <property type="match status" value="1"/>
</dbReference>
<dbReference type="InterPro" id="IPR059000">
    <property type="entry name" value="ATPase_P-type_domA"/>
</dbReference>
<organism evidence="15 16">
    <name type="scientific">Butyricicoccus faecihominis</name>
    <dbReference type="NCBI Taxonomy" id="1712515"/>
    <lineage>
        <taxon>Bacteria</taxon>
        <taxon>Bacillati</taxon>
        <taxon>Bacillota</taxon>
        <taxon>Clostridia</taxon>
        <taxon>Eubacteriales</taxon>
        <taxon>Butyricicoccaceae</taxon>
        <taxon>Butyricicoccus</taxon>
    </lineage>
</organism>
<dbReference type="Gene3D" id="2.70.150.10">
    <property type="entry name" value="Calcium-transporting ATPase, cytoplasmic transduction domain A"/>
    <property type="match status" value="1"/>
</dbReference>
<evidence type="ECO:0000256" key="3">
    <source>
        <dbReference type="ARBA" id="ARBA00022539"/>
    </source>
</evidence>
<evidence type="ECO:0000256" key="8">
    <source>
        <dbReference type="ARBA" id="ARBA00022967"/>
    </source>
</evidence>
<feature type="transmembrane region" description="Helical" evidence="13">
    <location>
        <begin position="716"/>
        <end position="735"/>
    </location>
</feature>
<feature type="domain" description="HMA" evidence="14">
    <location>
        <begin position="62"/>
        <end position="128"/>
    </location>
</feature>
<dbReference type="EMBL" id="BLYJ01000015">
    <property type="protein sequence ID" value="GFO88229.1"/>
    <property type="molecule type" value="Genomic_DNA"/>
</dbReference>
<dbReference type="InterPro" id="IPR018303">
    <property type="entry name" value="ATPase_P-typ_P_site"/>
</dbReference>
<evidence type="ECO:0000256" key="5">
    <source>
        <dbReference type="ARBA" id="ARBA00022723"/>
    </source>
</evidence>
<dbReference type="SUPFAM" id="SSF55008">
    <property type="entry name" value="HMA, heavy metal-associated domain"/>
    <property type="match status" value="1"/>
</dbReference>
<dbReference type="InterPro" id="IPR001757">
    <property type="entry name" value="P_typ_ATPase"/>
</dbReference>
<feature type="transmembrane region" description="Helical" evidence="13">
    <location>
        <begin position="741"/>
        <end position="760"/>
    </location>
</feature>
<dbReference type="PRINTS" id="PR00119">
    <property type="entry name" value="CATATPASE"/>
</dbReference>
<evidence type="ECO:0000256" key="4">
    <source>
        <dbReference type="ARBA" id="ARBA00022692"/>
    </source>
</evidence>
<gene>
    <name evidence="15" type="ORF">BUFA31_13930</name>
</gene>
<sequence>MEQRISELEGVEDCVLVFETKQLRVTGENPDALLPKIREICSSIESDAKVIAPKPKHYGKDGQRVYTLENLGCAHCAAKMQHQISQLDGIDDCVLVYETKQLRVKGDNPDALLPEIRKICSNIESEVKVIAPEEEKEDKGGSHPLAEMLIGAGLFIAGVLVPVTAVKIILLLAAYLLLGRHVLLTAAKNIGRGQVFDENFLMTVATIGAWAVGSFDEAVGVMLFYRVGEYFEDRAVDRSRKQIMDAIDLRPETVNLVKDNGEIEVIPAEDAQEGDIVLVRPGDRVPLDGEVVEGESRLDTSAVTGEPVPVRVAAGDKATSGCVNTDGAIKLRVTHILAESMVQRILDSVENAAARKPKIDRFITRFSRVYTPAVVAIALLTAIIPSLVTGEWHKWVYTAMTFLVISCPCALVLSVPLTYFSGIGAGSRRGILFKGGASLEALNNVKTIVMDKTGTITKGNFVVQKVVPAQGVPLDENELLWLAAACEGASTHPIAKSIINSYEERKTSAAKAGDFSLVAVGATVENIREQAGEGISAELEGKTILCGNVKLMERNNIDLSGYHGTPGSTEVLLAMDGHFLGHVDIADTIKADAKSAISRMKAQGLTTAMLTGDGQASADAVAQEVGIDEVRARLLPQDKLSALTDIREKCGAVMFVGDGINDAPVLAGADVGAAMGSGADAAIEAADVVFMKADLTSIPISIKIARKANIVSKENIVFALAIKILIMLLGLFGIASMWLAVFADTGVAMLCVLNSIRMLYMKTE</sequence>
<comment type="subcellular location">
    <subcellularLocation>
        <location evidence="13">Cell membrane</location>
    </subcellularLocation>
    <subcellularLocation>
        <location evidence="1">Membrane</location>
        <topology evidence="1">Multi-pass membrane protein</topology>
    </subcellularLocation>
</comment>
<dbReference type="InterPro" id="IPR023214">
    <property type="entry name" value="HAD_sf"/>
</dbReference>
<dbReference type="InterPro" id="IPR023298">
    <property type="entry name" value="ATPase_P-typ_TM_dom_sf"/>
</dbReference>
<keyword evidence="9 13" id="KW-1133">Transmembrane helix</keyword>
<keyword evidence="5 13" id="KW-0479">Metal-binding</keyword>
<dbReference type="PRINTS" id="PR00943">
    <property type="entry name" value="CUATPASE"/>
</dbReference>
<evidence type="ECO:0000313" key="16">
    <source>
        <dbReference type="Proteomes" id="UP000620147"/>
    </source>
</evidence>
<dbReference type="SFLD" id="SFLDF00027">
    <property type="entry name" value="p-type_atpase"/>
    <property type="match status" value="1"/>
</dbReference>
<keyword evidence="3" id="KW-0104">Cadmium</keyword>
<keyword evidence="7 13" id="KW-0067">ATP-binding</keyword>
<dbReference type="SUPFAM" id="SSF81665">
    <property type="entry name" value="Calcium ATPase, transmembrane domain M"/>
    <property type="match status" value="1"/>
</dbReference>
<protein>
    <recommendedName>
        <fullName evidence="11">Cd(2+)-exporting ATPase</fullName>
        <ecNumber evidence="11">7.2.2.21</ecNumber>
    </recommendedName>
</protein>
<evidence type="ECO:0000256" key="6">
    <source>
        <dbReference type="ARBA" id="ARBA00022741"/>
    </source>
</evidence>
<dbReference type="InterPro" id="IPR023299">
    <property type="entry name" value="ATPase_P-typ_cyto_dom_N"/>
</dbReference>
<comment type="catalytic activity">
    <reaction evidence="12">
        <text>Cd(2+)(in) + ATP + H2O = Cd(2+)(out) + ADP + phosphate + H(+)</text>
        <dbReference type="Rhea" id="RHEA:12132"/>
        <dbReference type="ChEBI" id="CHEBI:15377"/>
        <dbReference type="ChEBI" id="CHEBI:15378"/>
        <dbReference type="ChEBI" id="CHEBI:30616"/>
        <dbReference type="ChEBI" id="CHEBI:43474"/>
        <dbReference type="ChEBI" id="CHEBI:48775"/>
        <dbReference type="ChEBI" id="CHEBI:456216"/>
        <dbReference type="EC" id="7.2.2.21"/>
    </reaction>
</comment>
<evidence type="ECO:0000256" key="10">
    <source>
        <dbReference type="ARBA" id="ARBA00023136"/>
    </source>
</evidence>
<feature type="transmembrane region" description="Helical" evidence="13">
    <location>
        <begin position="369"/>
        <end position="389"/>
    </location>
</feature>
<dbReference type="Pfam" id="PF00122">
    <property type="entry name" value="E1-E2_ATPase"/>
    <property type="match status" value="1"/>
</dbReference>
<evidence type="ECO:0000256" key="2">
    <source>
        <dbReference type="ARBA" id="ARBA00006024"/>
    </source>
</evidence>
<evidence type="ECO:0000256" key="11">
    <source>
        <dbReference type="ARBA" id="ARBA00039103"/>
    </source>
</evidence>
<evidence type="ECO:0000256" key="7">
    <source>
        <dbReference type="ARBA" id="ARBA00022840"/>
    </source>
</evidence>
<dbReference type="InterPro" id="IPR006121">
    <property type="entry name" value="HMA_dom"/>
</dbReference>
<dbReference type="Proteomes" id="UP000620147">
    <property type="component" value="Unassembled WGS sequence"/>
</dbReference>
<dbReference type="CDD" id="cd00371">
    <property type="entry name" value="HMA"/>
    <property type="match status" value="1"/>
</dbReference>
<dbReference type="InterPro" id="IPR044492">
    <property type="entry name" value="P_typ_ATPase_HD_dom"/>
</dbReference>
<dbReference type="SFLD" id="SFLDS00003">
    <property type="entry name" value="Haloacid_Dehalogenase"/>
    <property type="match status" value="1"/>
</dbReference>
<dbReference type="InterPro" id="IPR036412">
    <property type="entry name" value="HAD-like_sf"/>
</dbReference>
<evidence type="ECO:0000256" key="1">
    <source>
        <dbReference type="ARBA" id="ARBA00004141"/>
    </source>
</evidence>
<feature type="transmembrane region" description="Helical" evidence="13">
    <location>
        <begin position="395"/>
        <end position="420"/>
    </location>
</feature>
<evidence type="ECO:0000259" key="14">
    <source>
        <dbReference type="PROSITE" id="PS50846"/>
    </source>
</evidence>
<dbReference type="NCBIfam" id="TIGR01525">
    <property type="entry name" value="ATPase-IB_hvy"/>
    <property type="match status" value="1"/>
</dbReference>
<dbReference type="InterPro" id="IPR027256">
    <property type="entry name" value="P-typ_ATPase_IB"/>
</dbReference>
<dbReference type="PROSITE" id="PS01229">
    <property type="entry name" value="COF_2"/>
    <property type="match status" value="1"/>
</dbReference>
<dbReference type="InterPro" id="IPR051014">
    <property type="entry name" value="Cation_Transport_ATPase_IB"/>
</dbReference>
<dbReference type="Pfam" id="PF00403">
    <property type="entry name" value="HMA"/>
    <property type="match status" value="1"/>
</dbReference>
<keyword evidence="10 13" id="KW-0472">Membrane</keyword>
<evidence type="ECO:0000256" key="9">
    <source>
        <dbReference type="ARBA" id="ARBA00022989"/>
    </source>
</evidence>